<proteinExistence type="predicted"/>
<protein>
    <recommendedName>
        <fullName evidence="4">Toxin</fullName>
    </recommendedName>
</protein>
<keyword evidence="1" id="KW-1277">Toxin-antitoxin system</keyword>
<dbReference type="InterPro" id="IPR035093">
    <property type="entry name" value="RelE/ParE_toxin_dom_sf"/>
</dbReference>
<dbReference type="OrthoDB" id="9798046at2"/>
<evidence type="ECO:0000256" key="1">
    <source>
        <dbReference type="ARBA" id="ARBA00022649"/>
    </source>
</evidence>
<gene>
    <name evidence="2" type="ORF">WA1_17840</name>
</gene>
<keyword evidence="3" id="KW-1185">Reference proteome</keyword>
<comment type="caution">
    <text evidence="2">The sequence shown here is derived from an EMBL/GenBank/DDBJ whole genome shotgun (WGS) entry which is preliminary data.</text>
</comment>
<evidence type="ECO:0000313" key="2">
    <source>
        <dbReference type="EMBL" id="KYC41883.1"/>
    </source>
</evidence>
<dbReference type="Pfam" id="PF05016">
    <property type="entry name" value="ParE_toxin"/>
    <property type="match status" value="1"/>
</dbReference>
<dbReference type="InterPro" id="IPR028344">
    <property type="entry name" value="ParE1/4"/>
</dbReference>
<dbReference type="InterPro" id="IPR007712">
    <property type="entry name" value="RelE/ParE_toxin"/>
</dbReference>
<dbReference type="EMBL" id="ANNX02000020">
    <property type="protein sequence ID" value="KYC41883.1"/>
    <property type="molecule type" value="Genomic_DNA"/>
</dbReference>
<evidence type="ECO:0008006" key="4">
    <source>
        <dbReference type="Google" id="ProtNLM"/>
    </source>
</evidence>
<sequence length="115" mass="13699">MSGQNPKLLLELRPQARSDIKDILKYTTQRWGAQQRSRYKKLIERCLDSIAANPLPRSKKEDAIADYYRRHVDGKGRHFVYYRLLEDRVLVVRILHDSMDVDRHLEDEAETEMEE</sequence>
<dbReference type="Gene3D" id="3.30.2310.20">
    <property type="entry name" value="RelE-like"/>
    <property type="match status" value="1"/>
</dbReference>
<dbReference type="PIRSF" id="PIRSF029218">
    <property type="entry name" value="ParE"/>
    <property type="match status" value="1"/>
</dbReference>
<dbReference type="AlphaFoldDB" id="A0A139XB57"/>
<dbReference type="Proteomes" id="UP000076925">
    <property type="component" value="Unassembled WGS sequence"/>
</dbReference>
<dbReference type="STRING" id="128403.WA1_17840"/>
<name>A0A139XB57_9CYAN</name>
<reference evidence="2 3" key="1">
    <citation type="journal article" date="2013" name="Genome Biol. Evol.">
        <title>Genomes of Stigonematalean cyanobacteria (subsection V) and the evolution of oxygenic photosynthesis from prokaryotes to plastids.</title>
        <authorList>
            <person name="Dagan T."/>
            <person name="Roettger M."/>
            <person name="Stucken K."/>
            <person name="Landan G."/>
            <person name="Koch R."/>
            <person name="Major P."/>
            <person name="Gould S.B."/>
            <person name="Goremykin V.V."/>
            <person name="Rippka R."/>
            <person name="Tandeau de Marsac N."/>
            <person name="Gugger M."/>
            <person name="Lockhart P.J."/>
            <person name="Allen J.F."/>
            <person name="Brune I."/>
            <person name="Maus I."/>
            <person name="Puhler A."/>
            <person name="Martin W.F."/>
        </authorList>
    </citation>
    <scope>NUCLEOTIDE SEQUENCE [LARGE SCALE GENOMIC DNA]</scope>
    <source>
        <strain evidence="2 3">PCC 7110</strain>
    </source>
</reference>
<dbReference type="RefSeq" id="WP_017746291.1">
    <property type="nucleotide sequence ID" value="NZ_KQ976354.1"/>
</dbReference>
<organism evidence="2 3">
    <name type="scientific">Scytonema hofmannii PCC 7110</name>
    <dbReference type="NCBI Taxonomy" id="128403"/>
    <lineage>
        <taxon>Bacteria</taxon>
        <taxon>Bacillati</taxon>
        <taxon>Cyanobacteriota</taxon>
        <taxon>Cyanophyceae</taxon>
        <taxon>Nostocales</taxon>
        <taxon>Scytonemataceae</taxon>
        <taxon>Scytonema</taxon>
    </lineage>
</organism>
<accession>A0A139XB57</accession>
<evidence type="ECO:0000313" key="3">
    <source>
        <dbReference type="Proteomes" id="UP000076925"/>
    </source>
</evidence>